<evidence type="ECO:0000313" key="8">
    <source>
        <dbReference type="EMBL" id="VEN42838.1"/>
    </source>
</evidence>
<keyword evidence="4 5" id="KW-0539">Nucleus</keyword>
<dbReference type="PANTHER" id="PTHR19303:SF16">
    <property type="entry name" value="JERKY PROTEIN HOMOLOG-LIKE"/>
    <property type="match status" value="1"/>
</dbReference>
<dbReference type="Pfam" id="PF04218">
    <property type="entry name" value="CENP-B_N"/>
    <property type="match status" value="1"/>
</dbReference>
<dbReference type="AlphaFoldDB" id="A0A653C4K1"/>
<dbReference type="InterPro" id="IPR050863">
    <property type="entry name" value="CenT-Element_Derived"/>
</dbReference>
<dbReference type="Gene3D" id="1.10.10.60">
    <property type="entry name" value="Homeodomain-like"/>
    <property type="match status" value="1"/>
</dbReference>
<dbReference type="InterPro" id="IPR036388">
    <property type="entry name" value="WH-like_DNA-bd_sf"/>
</dbReference>
<dbReference type="OrthoDB" id="5919228at2759"/>
<evidence type="ECO:0000256" key="4">
    <source>
        <dbReference type="ARBA" id="ARBA00023242"/>
    </source>
</evidence>
<dbReference type="SUPFAM" id="SSF46689">
    <property type="entry name" value="Homeodomain-like"/>
    <property type="match status" value="2"/>
</dbReference>
<dbReference type="Gene3D" id="1.10.10.10">
    <property type="entry name" value="Winged helix-like DNA-binding domain superfamily/Winged helix DNA-binding domain"/>
    <property type="match status" value="1"/>
</dbReference>
<dbReference type="InterPro" id="IPR006600">
    <property type="entry name" value="HTH_CenpB_DNA-bd_dom"/>
</dbReference>
<protein>
    <submittedName>
        <fullName evidence="8">Uncharacterized protein</fullName>
    </submittedName>
</protein>
<dbReference type="InterPro" id="IPR036397">
    <property type="entry name" value="RNaseH_sf"/>
</dbReference>
<feature type="DNA-binding region" description="H-T-H motif" evidence="5">
    <location>
        <begin position="29"/>
        <end position="49"/>
    </location>
</feature>
<organism evidence="8 9">
    <name type="scientific">Callosobruchus maculatus</name>
    <name type="common">Southern cowpea weevil</name>
    <name type="synonym">Pulse bruchid</name>
    <dbReference type="NCBI Taxonomy" id="64391"/>
    <lineage>
        <taxon>Eukaryota</taxon>
        <taxon>Metazoa</taxon>
        <taxon>Ecdysozoa</taxon>
        <taxon>Arthropoda</taxon>
        <taxon>Hexapoda</taxon>
        <taxon>Insecta</taxon>
        <taxon>Pterygota</taxon>
        <taxon>Neoptera</taxon>
        <taxon>Endopterygota</taxon>
        <taxon>Coleoptera</taxon>
        <taxon>Polyphaga</taxon>
        <taxon>Cucujiformia</taxon>
        <taxon>Chrysomeloidea</taxon>
        <taxon>Chrysomelidae</taxon>
        <taxon>Bruchinae</taxon>
        <taxon>Bruchini</taxon>
        <taxon>Callosobruchus</taxon>
    </lineage>
</organism>
<evidence type="ECO:0000256" key="5">
    <source>
        <dbReference type="PROSITE-ProRule" id="PRU00320"/>
    </source>
</evidence>
<name>A0A653C4K1_CALMS</name>
<dbReference type="Pfam" id="PF03184">
    <property type="entry name" value="DDE_1"/>
    <property type="match status" value="1"/>
</dbReference>
<evidence type="ECO:0000259" key="7">
    <source>
        <dbReference type="PROSITE" id="PS51253"/>
    </source>
</evidence>
<feature type="domain" description="HTH psq-type" evidence="6">
    <location>
        <begin position="1"/>
        <end position="53"/>
    </location>
</feature>
<feature type="domain" description="HTH CENPB-type" evidence="7">
    <location>
        <begin position="68"/>
        <end position="140"/>
    </location>
</feature>
<comment type="subcellular location">
    <subcellularLocation>
        <location evidence="1 5">Nucleus</location>
    </subcellularLocation>
</comment>
<reference evidence="8 9" key="1">
    <citation type="submission" date="2019-01" db="EMBL/GenBank/DDBJ databases">
        <authorList>
            <person name="Sayadi A."/>
        </authorList>
    </citation>
    <scope>NUCLEOTIDE SEQUENCE [LARGE SCALE GENOMIC DNA]</scope>
</reference>
<evidence type="ECO:0000313" key="9">
    <source>
        <dbReference type="Proteomes" id="UP000410492"/>
    </source>
</evidence>
<evidence type="ECO:0000256" key="1">
    <source>
        <dbReference type="ARBA" id="ARBA00004123"/>
    </source>
</evidence>
<gene>
    <name evidence="8" type="ORF">CALMAC_LOCUS6189</name>
</gene>
<accession>A0A653C4K1</accession>
<evidence type="ECO:0000259" key="6">
    <source>
        <dbReference type="PROSITE" id="PS50960"/>
    </source>
</evidence>
<proteinExistence type="inferred from homology"/>
<dbReference type="PROSITE" id="PS51253">
    <property type="entry name" value="HTH_CENPB"/>
    <property type="match status" value="1"/>
</dbReference>
<keyword evidence="3 5" id="KW-0238">DNA-binding</keyword>
<keyword evidence="9" id="KW-1185">Reference proteome</keyword>
<dbReference type="EMBL" id="CAACVG010006964">
    <property type="protein sequence ID" value="VEN42838.1"/>
    <property type="molecule type" value="Genomic_DNA"/>
</dbReference>
<dbReference type="Pfam" id="PF03221">
    <property type="entry name" value="HTH_Tnp_Tc5"/>
    <property type="match status" value="1"/>
</dbReference>
<evidence type="ECO:0000256" key="3">
    <source>
        <dbReference type="ARBA" id="ARBA00023125"/>
    </source>
</evidence>
<dbReference type="InterPro" id="IPR009057">
    <property type="entry name" value="Homeodomain-like_sf"/>
</dbReference>
<dbReference type="Proteomes" id="UP000410492">
    <property type="component" value="Unassembled WGS sequence"/>
</dbReference>
<dbReference type="Gene3D" id="3.30.420.10">
    <property type="entry name" value="Ribonuclease H-like superfamily/Ribonuclease H"/>
    <property type="match status" value="1"/>
</dbReference>
<dbReference type="GO" id="GO:0005634">
    <property type="term" value="C:nucleus"/>
    <property type="evidence" value="ECO:0007669"/>
    <property type="project" value="UniProtKB-SubCell"/>
</dbReference>
<dbReference type="SMART" id="SM00674">
    <property type="entry name" value="CENPB"/>
    <property type="match status" value="1"/>
</dbReference>
<dbReference type="InterPro" id="IPR004875">
    <property type="entry name" value="DDE_SF_endonuclease_dom"/>
</dbReference>
<evidence type="ECO:0000256" key="2">
    <source>
        <dbReference type="ARBA" id="ARBA00010881"/>
    </source>
</evidence>
<dbReference type="PANTHER" id="PTHR19303">
    <property type="entry name" value="TRANSPOSON"/>
    <property type="match status" value="1"/>
</dbReference>
<dbReference type="GO" id="GO:0003677">
    <property type="term" value="F:DNA binding"/>
    <property type="evidence" value="ECO:0007669"/>
    <property type="project" value="UniProtKB-UniRule"/>
</dbReference>
<comment type="similarity">
    <text evidence="2">Belongs to the tigger transposable element derived protein family.</text>
</comment>
<dbReference type="InterPro" id="IPR007889">
    <property type="entry name" value="HTH_Psq"/>
</dbReference>
<sequence>MSGVKRKHVTLSLNEKLAVLQRLDKGESLQQIAKELNVGVTTIKDWRKNRKDIESYTITIDGENALKHRKTLKRAKLELLDNALWMWFCQERRKGTPISGPILKEKAIVLHKKLKAESEFAASEGWIDRWKNRHGVRFVSISGEKLSADNEAAREFCVKFQEIFKENEMLPCQVYNIDETGLNFKMLPTKTLAASNESVTGTKLMKDRITVAPCSNADGTHKLPLFVIGKSKKPRAFKNLNPSSLPVYYRNQKSAWMDCNLFKSWFFDEFVPSVEKNLKEKKLPARAILLLDNAPSHPPEQELVKGDIKALFLPPNVTSLIQPMDQGAIEWLKRRYRRKYISSILEKSEQGFNIFEAMKSLTIKDAIYTIAASWDELKPDTLRKSWRKLWPEVMTETDQTEDQQNNDSQEIVKDLQTLDPNVLASEVEDWITECDKDCDSYEELDDDQILAAVIETDNKETANEDSDCEEDELPTRISHTDAKNAFDIALQYIEQNPTSTPMDILWIKKWRDTAAKSRISCAKQKSITDFFTK</sequence>
<dbReference type="PROSITE" id="PS50960">
    <property type="entry name" value="HTH_PSQ"/>
    <property type="match status" value="1"/>
</dbReference>